<sequence length="125" mass="14491">MDSKKHEIMFQVENESISFKAGRGHLLPMGVDDICMVNAERNEEKRANHIFTSSPKKKKAKFKWVKQYLYGSKDRKWVRKSRPKKTHHVLDSGILCCVITLNQVLLGRQPKGCYPIRSIHIVPQC</sequence>
<reference evidence="1 2" key="1">
    <citation type="journal article" date="2021" name="BMC Genomics">
        <title>Datura genome reveals duplications of psychoactive alkaloid biosynthetic genes and high mutation rate following tissue culture.</title>
        <authorList>
            <person name="Rajewski A."/>
            <person name="Carter-House D."/>
            <person name="Stajich J."/>
            <person name="Litt A."/>
        </authorList>
    </citation>
    <scope>NUCLEOTIDE SEQUENCE [LARGE SCALE GENOMIC DNA]</scope>
    <source>
        <strain evidence="1">AR-01</strain>
    </source>
</reference>
<proteinExistence type="predicted"/>
<name>A0ABS8WKA5_DATST</name>
<organism evidence="1 2">
    <name type="scientific">Datura stramonium</name>
    <name type="common">Jimsonweed</name>
    <name type="synonym">Common thornapple</name>
    <dbReference type="NCBI Taxonomy" id="4076"/>
    <lineage>
        <taxon>Eukaryota</taxon>
        <taxon>Viridiplantae</taxon>
        <taxon>Streptophyta</taxon>
        <taxon>Embryophyta</taxon>
        <taxon>Tracheophyta</taxon>
        <taxon>Spermatophyta</taxon>
        <taxon>Magnoliopsida</taxon>
        <taxon>eudicotyledons</taxon>
        <taxon>Gunneridae</taxon>
        <taxon>Pentapetalae</taxon>
        <taxon>asterids</taxon>
        <taxon>lamiids</taxon>
        <taxon>Solanales</taxon>
        <taxon>Solanaceae</taxon>
        <taxon>Solanoideae</taxon>
        <taxon>Datureae</taxon>
        <taxon>Datura</taxon>
    </lineage>
</organism>
<dbReference type="Proteomes" id="UP000823775">
    <property type="component" value="Unassembled WGS sequence"/>
</dbReference>
<evidence type="ECO:0000313" key="1">
    <source>
        <dbReference type="EMBL" id="MCE3049907.1"/>
    </source>
</evidence>
<keyword evidence="2" id="KW-1185">Reference proteome</keyword>
<gene>
    <name evidence="1" type="ORF">HAX54_046102</name>
</gene>
<comment type="caution">
    <text evidence="1">The sequence shown here is derived from an EMBL/GenBank/DDBJ whole genome shotgun (WGS) entry which is preliminary data.</text>
</comment>
<protein>
    <submittedName>
        <fullName evidence="1">Uncharacterized protein</fullName>
    </submittedName>
</protein>
<dbReference type="EMBL" id="JACEIK010007231">
    <property type="protein sequence ID" value="MCE3049907.1"/>
    <property type="molecule type" value="Genomic_DNA"/>
</dbReference>
<evidence type="ECO:0000313" key="2">
    <source>
        <dbReference type="Proteomes" id="UP000823775"/>
    </source>
</evidence>
<accession>A0ABS8WKA5</accession>